<proteinExistence type="inferred from homology"/>
<dbReference type="GO" id="GO:0009421">
    <property type="term" value="C:bacterial-type flagellum filament cap"/>
    <property type="evidence" value="ECO:0007669"/>
    <property type="project" value="InterPro"/>
</dbReference>
<reference evidence="9 10" key="1">
    <citation type="submission" date="2016-10" db="EMBL/GenBank/DDBJ databases">
        <authorList>
            <person name="Varghese N."/>
            <person name="Submissions S."/>
        </authorList>
    </citation>
    <scope>NUCLEOTIDE SEQUENCE [LARGE SCALE GENOMIC DNA]</scope>
    <source>
        <strain evidence="9 10">DSM 21619</strain>
    </source>
</reference>
<dbReference type="GO" id="GO:0007155">
    <property type="term" value="P:cell adhesion"/>
    <property type="evidence" value="ECO:0007669"/>
    <property type="project" value="InterPro"/>
</dbReference>
<dbReference type="InterPro" id="IPR003481">
    <property type="entry name" value="FliD_N"/>
</dbReference>
<feature type="compositionally biased region" description="Low complexity" evidence="6">
    <location>
        <begin position="82"/>
        <end position="99"/>
    </location>
</feature>
<evidence type="ECO:0000256" key="1">
    <source>
        <dbReference type="ARBA" id="ARBA00009764"/>
    </source>
</evidence>
<evidence type="ECO:0000256" key="3">
    <source>
        <dbReference type="ARBA" id="ARBA00023054"/>
    </source>
</evidence>
<evidence type="ECO:0000256" key="6">
    <source>
        <dbReference type="SAM" id="MobiDB-lite"/>
    </source>
</evidence>
<comment type="subcellular location">
    <subcellularLocation>
        <location evidence="5">Secreted</location>
    </subcellularLocation>
    <subcellularLocation>
        <location evidence="5">Bacterial flagellum</location>
    </subcellularLocation>
</comment>
<keyword evidence="4 5" id="KW-0975">Bacterial flagellum</keyword>
<keyword evidence="9" id="KW-0966">Cell projection</keyword>
<comment type="caution">
    <text evidence="9">The sequence shown here is derived from an EMBL/GenBank/DDBJ whole genome shotgun (WGS) entry which is preliminary data.</text>
</comment>
<evidence type="ECO:0000313" key="9">
    <source>
        <dbReference type="EMBL" id="SEN23687.1"/>
    </source>
</evidence>
<dbReference type="PANTHER" id="PTHR30288:SF0">
    <property type="entry name" value="FLAGELLAR HOOK-ASSOCIATED PROTEIN 2"/>
    <property type="match status" value="1"/>
</dbReference>
<evidence type="ECO:0000256" key="5">
    <source>
        <dbReference type="RuleBase" id="RU362066"/>
    </source>
</evidence>
<dbReference type="RefSeq" id="WP_318250067.1">
    <property type="nucleotide sequence ID" value="NZ_FOCD01000002.1"/>
</dbReference>
<dbReference type="Pfam" id="PF07195">
    <property type="entry name" value="FliD_C"/>
    <property type="match status" value="1"/>
</dbReference>
<keyword evidence="9" id="KW-0282">Flagellum</keyword>
<dbReference type="GO" id="GO:0005576">
    <property type="term" value="C:extracellular region"/>
    <property type="evidence" value="ECO:0007669"/>
    <property type="project" value="UniProtKB-SubCell"/>
</dbReference>
<gene>
    <name evidence="9" type="ORF">SAMN04489762_1767</name>
</gene>
<sequence>MVDSISSSSNSMRVGGLASGIDTDSLVEQLMNAEKQKLYKMQQEQTKLTWQQDSYREVNTSLKSFDDMLTNMKLSTTYNQKTTTSSSSAVTATADSSASNGSYSIEVTQVATAAINVSTERVGGESFNPDEPLGEQFTVSFTTYDQNGKEIAYNKTFNATDSLNTILKDITNSNAGVRASYDTQTGKVVMEKKYTGDLNKENPEMDFGANNAFFTDFLKMGTETGGQNAKIKYNGVLDVETSKNSYTLGGVTFNFVEETSGPVRISVNNDVDAAYNKIKEFVDKYNEIIEDVNGRLDEKVYRDYPPLTDDQKKEMSEDEIKLWEEKAKSGMLKGDSVLQNSLFSMRNAWYSNVATGGEYTQLAQIGITTSNDYLENGKLVIDETQLKNALRENPDGVYKLFSNSAEGESQGILQRLEKTIDSTMDNIYKKAGKSTYTNDQFTIGKRLDDVQKRIDDFQDYLTQTEDRYWRQFSAMEQAISQMNQQSAYLTSSFGG</sequence>
<comment type="similarity">
    <text evidence="1 5">Belongs to the FliD family.</text>
</comment>
<name>A0AAX2EF71_9BACI</name>
<comment type="function">
    <text evidence="5">Required for morphogenesis and for the elongation of the flagellar filament by facilitating polymerization of the flagellin monomers at the tip of growing filament. Forms a capping structure, which prevents flagellin subunits (transported through the central channel of the flagellum) from leaking out without polymerization at the distal end.</text>
</comment>
<feature type="domain" description="Flagellar hook-associated protein 2 N-terminal" evidence="7">
    <location>
        <begin position="19"/>
        <end position="114"/>
    </location>
</feature>
<keyword evidence="9" id="KW-0969">Cilium</keyword>
<dbReference type="InterPro" id="IPR010809">
    <property type="entry name" value="FliD_C"/>
</dbReference>
<evidence type="ECO:0000256" key="4">
    <source>
        <dbReference type="ARBA" id="ARBA00023143"/>
    </source>
</evidence>
<dbReference type="InterPro" id="IPR040026">
    <property type="entry name" value="FliD"/>
</dbReference>
<accession>A0AAX2EF71</accession>
<evidence type="ECO:0000259" key="7">
    <source>
        <dbReference type="Pfam" id="PF02465"/>
    </source>
</evidence>
<evidence type="ECO:0000259" key="8">
    <source>
        <dbReference type="Pfam" id="PF07195"/>
    </source>
</evidence>
<dbReference type="GO" id="GO:0009424">
    <property type="term" value="C:bacterial-type flagellum hook"/>
    <property type="evidence" value="ECO:0007669"/>
    <property type="project" value="UniProtKB-UniRule"/>
</dbReference>
<dbReference type="Pfam" id="PF02465">
    <property type="entry name" value="FliD_N"/>
    <property type="match status" value="1"/>
</dbReference>
<dbReference type="Proteomes" id="UP000199735">
    <property type="component" value="Unassembled WGS sequence"/>
</dbReference>
<keyword evidence="5" id="KW-0964">Secreted</keyword>
<dbReference type="PANTHER" id="PTHR30288">
    <property type="entry name" value="FLAGELLAR CAP/ASSEMBLY PROTEIN FLID"/>
    <property type="match status" value="1"/>
</dbReference>
<comment type="subunit">
    <text evidence="2 5">Homopentamer.</text>
</comment>
<dbReference type="GO" id="GO:0071973">
    <property type="term" value="P:bacterial-type flagellum-dependent cell motility"/>
    <property type="evidence" value="ECO:0007669"/>
    <property type="project" value="TreeGrafter"/>
</dbReference>
<dbReference type="EMBL" id="FOCD01000002">
    <property type="protein sequence ID" value="SEN23687.1"/>
    <property type="molecule type" value="Genomic_DNA"/>
</dbReference>
<feature type="domain" description="Flagellar hook-associated protein 2 C-terminal" evidence="8">
    <location>
        <begin position="226"/>
        <end position="484"/>
    </location>
</feature>
<evidence type="ECO:0000256" key="2">
    <source>
        <dbReference type="ARBA" id="ARBA00011255"/>
    </source>
</evidence>
<organism evidence="9 10">
    <name type="scientific">Terribacillus saccharophilus</name>
    <dbReference type="NCBI Taxonomy" id="361277"/>
    <lineage>
        <taxon>Bacteria</taxon>
        <taxon>Bacillati</taxon>
        <taxon>Bacillota</taxon>
        <taxon>Bacilli</taxon>
        <taxon>Bacillales</taxon>
        <taxon>Bacillaceae</taxon>
        <taxon>Terribacillus</taxon>
    </lineage>
</organism>
<dbReference type="AlphaFoldDB" id="A0AAX2EF71"/>
<protein>
    <recommendedName>
        <fullName evidence="5">Flagellar hook-associated protein 2</fullName>
        <shortName evidence="5">HAP2</shortName>
    </recommendedName>
    <alternativeName>
        <fullName evidence="5">Flagellar cap protein</fullName>
    </alternativeName>
</protein>
<dbReference type="NCBIfam" id="NF005833">
    <property type="entry name" value="PRK07737.1"/>
    <property type="match status" value="1"/>
</dbReference>
<feature type="region of interest" description="Disordered" evidence="6">
    <location>
        <begin position="80"/>
        <end position="99"/>
    </location>
</feature>
<keyword evidence="3" id="KW-0175">Coiled coil</keyword>
<evidence type="ECO:0000313" key="10">
    <source>
        <dbReference type="Proteomes" id="UP000199735"/>
    </source>
</evidence>